<proteinExistence type="inferred from homology"/>
<evidence type="ECO:0000256" key="9">
    <source>
        <dbReference type="ARBA" id="ARBA00023136"/>
    </source>
</evidence>
<keyword evidence="10 13" id="KW-0143">Chaperone</keyword>
<dbReference type="HAMAP" id="MF_01810">
    <property type="entry name" value="YidC_type1"/>
    <property type="match status" value="1"/>
</dbReference>
<feature type="transmembrane region" description="Helical" evidence="13">
    <location>
        <begin position="382"/>
        <end position="402"/>
    </location>
</feature>
<dbReference type="CDD" id="cd20070">
    <property type="entry name" value="5TM_YidC_Alb3"/>
    <property type="match status" value="1"/>
</dbReference>
<dbReference type="Pfam" id="PF14849">
    <property type="entry name" value="YidC_periplas"/>
    <property type="match status" value="1"/>
</dbReference>
<evidence type="ECO:0000256" key="8">
    <source>
        <dbReference type="ARBA" id="ARBA00022989"/>
    </source>
</evidence>
<evidence type="ECO:0000256" key="11">
    <source>
        <dbReference type="ARBA" id="ARBA00033245"/>
    </source>
</evidence>
<keyword evidence="6 13" id="KW-0812">Transmembrane</keyword>
<evidence type="ECO:0000259" key="15">
    <source>
        <dbReference type="Pfam" id="PF02096"/>
    </source>
</evidence>
<reference evidence="17 20" key="2">
    <citation type="submission" date="2017-05" db="EMBL/GenBank/DDBJ databases">
        <title>Complete and WGS of Bordetella genogroups.</title>
        <authorList>
            <person name="Spilker T."/>
            <person name="LiPuma J."/>
        </authorList>
    </citation>
    <scope>NUCLEOTIDE SEQUENCE [LARGE SCALE GENOMIC DNA]</scope>
    <source>
        <strain evidence="17 20">AU17610</strain>
    </source>
</reference>
<dbReference type="InterPro" id="IPR047196">
    <property type="entry name" value="YidC_ALB_C"/>
</dbReference>
<dbReference type="PANTHER" id="PTHR12428">
    <property type="entry name" value="OXA1"/>
    <property type="match status" value="1"/>
</dbReference>
<evidence type="ECO:0000256" key="7">
    <source>
        <dbReference type="ARBA" id="ARBA00022927"/>
    </source>
</evidence>
<dbReference type="NCBIfam" id="NF002352">
    <property type="entry name" value="PRK01318.1-3"/>
    <property type="match status" value="1"/>
</dbReference>
<evidence type="ECO:0000313" key="17">
    <source>
        <dbReference type="EMBL" id="OZI40209.1"/>
    </source>
</evidence>
<dbReference type="InterPro" id="IPR019998">
    <property type="entry name" value="Membr_insert_YidC"/>
</dbReference>
<reference evidence="18 19" key="1">
    <citation type="submission" date="2017-05" db="EMBL/GenBank/DDBJ databases">
        <title>Complete and WGS of Bordetella genogroups.</title>
        <authorList>
            <person name="Spilker T."/>
            <person name="Lipuma J."/>
        </authorList>
    </citation>
    <scope>NUCLEOTIDE SEQUENCE [LARGE SCALE GENOMIC DNA]</scope>
    <source>
        <strain evidence="18 19">AU9795</strain>
    </source>
</reference>
<accession>A0A261SS57</accession>
<gene>
    <name evidence="13" type="primary">yidC</name>
    <name evidence="18" type="ORF">CAL27_02780</name>
    <name evidence="17" type="ORF">CEG14_00105</name>
</gene>
<keyword evidence="4 13" id="KW-0813">Transport</keyword>
<dbReference type="PRINTS" id="PR00701">
    <property type="entry name" value="60KDINNERMP"/>
</dbReference>
<keyword evidence="8 13" id="KW-1133">Transmembrane helix</keyword>
<dbReference type="CDD" id="cd19961">
    <property type="entry name" value="EcYidC-like_peri"/>
    <property type="match status" value="1"/>
</dbReference>
<dbReference type="InterPro" id="IPR028055">
    <property type="entry name" value="YidC/Oxa/ALB_C"/>
</dbReference>
<keyword evidence="7 13" id="KW-0653">Protein transport</keyword>
<dbReference type="EMBL" id="NEVR01000001">
    <property type="protein sequence ID" value="OZI68407.1"/>
    <property type="molecule type" value="Genomic_DNA"/>
</dbReference>
<feature type="domain" description="Membrane insertase YidC/Oxa/ALB C-terminal" evidence="15">
    <location>
        <begin position="382"/>
        <end position="560"/>
    </location>
</feature>
<dbReference type="GO" id="GO:0032977">
    <property type="term" value="F:membrane insertase activity"/>
    <property type="evidence" value="ECO:0007669"/>
    <property type="project" value="InterPro"/>
</dbReference>
<comment type="subunit">
    <text evidence="13">Interacts with the Sec translocase complex via SecD. Specifically interacts with transmembrane segments of nascent integral membrane proteins during membrane integration.</text>
</comment>
<evidence type="ECO:0000256" key="12">
    <source>
        <dbReference type="ARBA" id="ARBA00033342"/>
    </source>
</evidence>
<dbReference type="AlphaFoldDB" id="A0A261SS57"/>
<comment type="caution">
    <text evidence="17">The sequence shown here is derived from an EMBL/GenBank/DDBJ whole genome shotgun (WGS) entry which is preliminary data.</text>
</comment>
<dbReference type="GO" id="GO:0051205">
    <property type="term" value="P:protein insertion into membrane"/>
    <property type="evidence" value="ECO:0007669"/>
    <property type="project" value="TreeGrafter"/>
</dbReference>
<comment type="function">
    <text evidence="13">Required for the insertion and/or proper folding and/or complex formation of integral membrane proteins into the membrane. Involved in integration of membrane proteins that insert both dependently and independently of the Sec translocase complex, as well as at least some lipoproteins. Aids folding of multispanning membrane proteins.</text>
</comment>
<evidence type="ECO:0000313" key="18">
    <source>
        <dbReference type="EMBL" id="OZI68407.1"/>
    </source>
</evidence>
<evidence type="ECO:0000256" key="10">
    <source>
        <dbReference type="ARBA" id="ARBA00023186"/>
    </source>
</evidence>
<protein>
    <recommendedName>
        <fullName evidence="3 13">Membrane protein insertase YidC</fullName>
    </recommendedName>
    <alternativeName>
        <fullName evidence="12 13">Foldase YidC</fullName>
    </alternativeName>
    <alternativeName>
        <fullName evidence="11 13">Membrane integrase YidC</fullName>
    </alternativeName>
    <alternativeName>
        <fullName evidence="13">Membrane protein YidC</fullName>
    </alternativeName>
</protein>
<evidence type="ECO:0000259" key="16">
    <source>
        <dbReference type="Pfam" id="PF14849"/>
    </source>
</evidence>
<feature type="transmembrane region" description="Helical" evidence="13">
    <location>
        <begin position="445"/>
        <end position="472"/>
    </location>
</feature>
<feature type="region of interest" description="Disordered" evidence="14">
    <location>
        <begin position="37"/>
        <end position="85"/>
    </location>
</feature>
<feature type="transmembrane region" description="Helical" evidence="13">
    <location>
        <begin position="6"/>
        <end position="23"/>
    </location>
</feature>
<keyword evidence="19" id="KW-1185">Reference proteome</keyword>
<sequence length="572" mass="62370">MDIRRTVLWMIFSFSLLLLWNNWQVHNGKASLFGAPPASEQAKPAETAPGNNATASVPGAPAAQGGSVPASPANAAAPTSVPGTNTPAVVRGEQVVVSSDVLRLTFDPVGAQLVRAELLKYPTSTDDPKPMVLLDRSPALTYIAQTGVVGAPEGAAFPTHLTPFRVTSTERELKDGQDALVVTFEGESGGLRVTKTFTLNRGSYDVKVRHALANVGQAPVSPSVYLQLERDGSDPAGTSSFYHTFTGVAVYSEQEKFQKITFGDIEKNKARYVKQADNGWVGLVQHYFATAWVPQQGKQRTNGLTQLGPNLYAAHAIEPVGQIAPGASASVDAQLWVGPQDQKAMEAVAPGLELVVDYGWLTIIAKPLFALMTWLHSLLGNWGWTIVALTVLIKALFFPLASKSYASMARMKQVAPRLQALKEKYGDDRQKLNAAMMEMYRTEKINPLGGCLPMVVQIPVFIALYWVLLASVEMRGAPWILWVHDLSVRDPYFILPAIMMATMFLQIKLNPTPPDPVQAKVMMVMPLVFGGMMFFFPAGLVLYWCVNNTLSILQQWTITRRLERKAASAANS</sequence>
<dbReference type="OrthoDB" id="9780552at2"/>
<dbReference type="PRINTS" id="PR01900">
    <property type="entry name" value="YIDCPROTEIN"/>
</dbReference>
<keyword evidence="9 13" id="KW-0472">Membrane</keyword>
<feature type="compositionally biased region" description="Low complexity" evidence="14">
    <location>
        <begin position="67"/>
        <end position="82"/>
    </location>
</feature>
<evidence type="ECO:0000256" key="13">
    <source>
        <dbReference type="HAMAP-Rule" id="MF_01810"/>
    </source>
</evidence>
<dbReference type="GO" id="GO:0005886">
    <property type="term" value="C:plasma membrane"/>
    <property type="evidence" value="ECO:0007669"/>
    <property type="project" value="UniProtKB-SubCell"/>
</dbReference>
<dbReference type="GO" id="GO:0015031">
    <property type="term" value="P:protein transport"/>
    <property type="evidence" value="ECO:0007669"/>
    <property type="project" value="UniProtKB-KW"/>
</dbReference>
<dbReference type="Proteomes" id="UP000216354">
    <property type="component" value="Unassembled WGS sequence"/>
</dbReference>
<dbReference type="EMBL" id="NEVL01000001">
    <property type="protein sequence ID" value="OZI40209.1"/>
    <property type="molecule type" value="Genomic_DNA"/>
</dbReference>
<comment type="subcellular location">
    <subcellularLocation>
        <location evidence="1">Cell inner membrane</location>
        <topology evidence="1">Multi-pass membrane protein</topology>
    </subcellularLocation>
    <subcellularLocation>
        <location evidence="13">Cell membrane</location>
        <topology evidence="13">Multi-pass membrane protein</topology>
    </subcellularLocation>
</comment>
<evidence type="ECO:0000313" key="20">
    <source>
        <dbReference type="Proteomes" id="UP000217005"/>
    </source>
</evidence>
<evidence type="ECO:0000256" key="1">
    <source>
        <dbReference type="ARBA" id="ARBA00004429"/>
    </source>
</evidence>
<dbReference type="InterPro" id="IPR001708">
    <property type="entry name" value="YidC/ALB3/OXA1/COX18"/>
</dbReference>
<dbReference type="InterPro" id="IPR028053">
    <property type="entry name" value="Membr_insert_YidC_N"/>
</dbReference>
<dbReference type="NCBIfam" id="TIGR03593">
    <property type="entry name" value="yidC_nterm"/>
    <property type="match status" value="1"/>
</dbReference>
<feature type="domain" description="Membrane insertase YidC N-terminal" evidence="16">
    <location>
        <begin position="95"/>
        <end position="370"/>
    </location>
</feature>
<feature type="transmembrane region" description="Helical" evidence="13">
    <location>
        <begin position="521"/>
        <end position="544"/>
    </location>
</feature>
<evidence type="ECO:0000256" key="14">
    <source>
        <dbReference type="SAM" id="MobiDB-lite"/>
    </source>
</evidence>
<evidence type="ECO:0000256" key="4">
    <source>
        <dbReference type="ARBA" id="ARBA00022448"/>
    </source>
</evidence>
<evidence type="ECO:0000256" key="2">
    <source>
        <dbReference type="ARBA" id="ARBA00010527"/>
    </source>
</evidence>
<dbReference type="PANTHER" id="PTHR12428:SF65">
    <property type="entry name" value="CYTOCHROME C OXIDASE ASSEMBLY PROTEIN COX18, MITOCHONDRIAL"/>
    <property type="match status" value="1"/>
</dbReference>
<evidence type="ECO:0000256" key="6">
    <source>
        <dbReference type="ARBA" id="ARBA00022692"/>
    </source>
</evidence>
<dbReference type="NCBIfam" id="TIGR03592">
    <property type="entry name" value="yidC_oxa1_cterm"/>
    <property type="match status" value="1"/>
</dbReference>
<dbReference type="Gene3D" id="2.70.98.90">
    <property type="match status" value="1"/>
</dbReference>
<evidence type="ECO:0000313" key="19">
    <source>
        <dbReference type="Proteomes" id="UP000216354"/>
    </source>
</evidence>
<comment type="similarity">
    <text evidence="2 13">Belongs to the OXA1/ALB3/YidC family. Type 1 subfamily.</text>
</comment>
<dbReference type="Proteomes" id="UP000217005">
    <property type="component" value="Unassembled WGS sequence"/>
</dbReference>
<evidence type="ECO:0000256" key="5">
    <source>
        <dbReference type="ARBA" id="ARBA00022475"/>
    </source>
</evidence>
<evidence type="ECO:0000256" key="3">
    <source>
        <dbReference type="ARBA" id="ARBA00015325"/>
    </source>
</evidence>
<dbReference type="InterPro" id="IPR038221">
    <property type="entry name" value="YidC_periplasmic_sf"/>
</dbReference>
<keyword evidence="5 13" id="KW-1003">Cell membrane</keyword>
<organism evidence="17 20">
    <name type="scientific">Bordetella genomosp. 1</name>
    <dbReference type="NCBI Taxonomy" id="1395607"/>
    <lineage>
        <taxon>Bacteria</taxon>
        <taxon>Pseudomonadati</taxon>
        <taxon>Pseudomonadota</taxon>
        <taxon>Betaproteobacteria</taxon>
        <taxon>Burkholderiales</taxon>
        <taxon>Alcaligenaceae</taxon>
        <taxon>Bordetella</taxon>
    </lineage>
</organism>
<dbReference type="Pfam" id="PF02096">
    <property type="entry name" value="60KD_IMP"/>
    <property type="match status" value="1"/>
</dbReference>
<dbReference type="RefSeq" id="WP_094824328.1">
    <property type="nucleotide sequence ID" value="NZ_NEVL01000001.1"/>
</dbReference>
<name>A0A261SS57_9BORD</name>